<dbReference type="RefSeq" id="WP_065272736.1">
    <property type="nucleotide sequence ID" value="NZ_CP015124.1"/>
</dbReference>
<evidence type="ECO:0000313" key="4">
    <source>
        <dbReference type="Proteomes" id="UP000092565"/>
    </source>
</evidence>
<dbReference type="Gene3D" id="1.10.10.10">
    <property type="entry name" value="Winged helix-like DNA-binding domain superfamily/Winged helix DNA-binding domain"/>
    <property type="match status" value="1"/>
</dbReference>
<gene>
    <name evidence="3" type="primary">paaX</name>
    <name evidence="3" type="ORF">JL2886_03120</name>
</gene>
<dbReference type="Gene3D" id="1.20.58.1460">
    <property type="match status" value="1"/>
</dbReference>
<dbReference type="Gene3D" id="3.30.70.2670">
    <property type="match status" value="1"/>
</dbReference>
<reference evidence="3 4" key="1">
    <citation type="submission" date="2016-04" db="EMBL/GenBank/DDBJ databases">
        <authorList>
            <person name="Evans L.H."/>
            <person name="Alamgir A."/>
            <person name="Owens N."/>
            <person name="Weber N.D."/>
            <person name="Virtaneva K."/>
            <person name="Barbian K."/>
            <person name="Babar A."/>
            <person name="Rosenke K."/>
        </authorList>
    </citation>
    <scope>NUCLEOTIDE SEQUENCE [LARGE SCALE GENOMIC DNA]</scope>
    <source>
        <strain evidence="3 4">JL2886</strain>
    </source>
</reference>
<dbReference type="InterPro" id="IPR036390">
    <property type="entry name" value="WH_DNA-bd_sf"/>
</dbReference>
<dbReference type="InterPro" id="IPR036388">
    <property type="entry name" value="WH-like_DNA-bd_sf"/>
</dbReference>
<proteinExistence type="predicted"/>
<dbReference type="PANTHER" id="PTHR30319">
    <property type="entry name" value="PHENYLACETIC ACID REGULATOR-RELATED TRANSCRIPTIONAL REPRESSOR"/>
    <property type="match status" value="1"/>
</dbReference>
<dbReference type="PATRIC" id="fig|60890.4.peg.3044"/>
<evidence type="ECO:0000259" key="1">
    <source>
        <dbReference type="Pfam" id="PF07848"/>
    </source>
</evidence>
<organism evidence="3 4">
    <name type="scientific">Phaeobacter gallaeciensis</name>
    <dbReference type="NCBI Taxonomy" id="60890"/>
    <lineage>
        <taxon>Bacteria</taxon>
        <taxon>Pseudomonadati</taxon>
        <taxon>Pseudomonadota</taxon>
        <taxon>Alphaproteobacteria</taxon>
        <taxon>Rhodobacterales</taxon>
        <taxon>Roseobacteraceae</taxon>
        <taxon>Phaeobacter</taxon>
    </lineage>
</organism>
<dbReference type="PIRSF" id="PIRSF020623">
    <property type="entry name" value="PaaX"/>
    <property type="match status" value="1"/>
</dbReference>
<dbReference type="Pfam" id="PF08223">
    <property type="entry name" value="PaaX_C"/>
    <property type="match status" value="1"/>
</dbReference>
<feature type="domain" description="Transcriptional repressor PaaX-like C-terminal" evidence="2">
    <location>
        <begin position="200"/>
        <end position="246"/>
    </location>
</feature>
<dbReference type="Proteomes" id="UP000092565">
    <property type="component" value="Chromosome"/>
</dbReference>
<dbReference type="InterPro" id="IPR011965">
    <property type="entry name" value="PaaX_trns_reg"/>
</dbReference>
<dbReference type="InterPro" id="IPR013225">
    <property type="entry name" value="PaaX_C"/>
</dbReference>
<dbReference type="OrthoDB" id="2270427at2"/>
<sequence length="267" mass="29732">MSTEQNQWFEASVAQLNDPQNLRVWSIIVSLFGDLAQKEGAQISGSALTRIITPMGIKPEAIRVALHRLRKDGWVESSRSGRASVHFLTKFGRSQSAAVTPRIYERHPPAPTDWHLLISEEGAGQATLDDVLLLPQYVAVNRHTALGHGKIPGNLDDLLAIEFSKISVPVWLKDRLFPEDLQEACDRLNTALQGIKTPPTDLDPAQIATLRTLIVHRWRRIVLRHPGLPPIFHPASWSGEACRNRVFQLLDALPSPDLSELGAPQER</sequence>
<keyword evidence="4" id="KW-1185">Reference proteome</keyword>
<dbReference type="SUPFAM" id="SSF46785">
    <property type="entry name" value="Winged helix' DNA-binding domain"/>
    <property type="match status" value="1"/>
</dbReference>
<dbReference type="GO" id="GO:0006351">
    <property type="term" value="P:DNA-templated transcription"/>
    <property type="evidence" value="ECO:0007669"/>
    <property type="project" value="InterPro"/>
</dbReference>
<dbReference type="Pfam" id="PF07848">
    <property type="entry name" value="PaaX"/>
    <property type="match status" value="1"/>
</dbReference>
<evidence type="ECO:0000313" key="3">
    <source>
        <dbReference type="EMBL" id="ANP38006.1"/>
    </source>
</evidence>
<dbReference type="AlphaFoldDB" id="A0A1B0ZV07"/>
<dbReference type="PANTHER" id="PTHR30319:SF1">
    <property type="entry name" value="TRANSCRIPTIONAL REPRESSOR PAAX"/>
    <property type="match status" value="1"/>
</dbReference>
<feature type="domain" description="Transcriptional repressor PaaX-like N-terminal" evidence="1">
    <location>
        <begin position="25"/>
        <end position="89"/>
    </location>
</feature>
<name>A0A1B0ZV07_9RHOB</name>
<dbReference type="InterPro" id="IPR012906">
    <property type="entry name" value="PaaX-like_N"/>
</dbReference>
<evidence type="ECO:0000259" key="2">
    <source>
        <dbReference type="Pfam" id="PF08223"/>
    </source>
</evidence>
<accession>A0A1B0ZV07</accession>
<dbReference type="EMBL" id="CP015124">
    <property type="protein sequence ID" value="ANP38006.1"/>
    <property type="molecule type" value="Genomic_DNA"/>
</dbReference>
<protein>
    <submittedName>
        <fullName evidence="3">PaaX family transcriptional regulator</fullName>
    </submittedName>
</protein>